<dbReference type="InterPro" id="IPR029058">
    <property type="entry name" value="AB_hydrolase_fold"/>
</dbReference>
<dbReference type="SMART" id="SM00939">
    <property type="entry name" value="PepX_C"/>
    <property type="match status" value="1"/>
</dbReference>
<evidence type="ECO:0000313" key="3">
    <source>
        <dbReference type="EMBL" id="MDV7215975.1"/>
    </source>
</evidence>
<dbReference type="EMBL" id="JAWMAJ010000020">
    <property type="protein sequence ID" value="MDV7215975.1"/>
    <property type="molecule type" value="Genomic_DNA"/>
</dbReference>
<reference evidence="3 4" key="1">
    <citation type="submission" date="2023-10" db="EMBL/GenBank/DDBJ databases">
        <title>Characterization of rhizosphere-enriched actinobacteria from wheat plants lab-grown on chernevaya soil.</title>
        <authorList>
            <person name="Tikhonova E.N."/>
            <person name="Konopkin A."/>
            <person name="Kravchenko I.K."/>
        </authorList>
    </citation>
    <scope>NUCLEOTIDE SEQUENCE [LARGE SCALE GENOMIC DNA]</scope>
    <source>
        <strain evidence="3 4">RR29</strain>
    </source>
</reference>
<dbReference type="Gene3D" id="3.40.50.1820">
    <property type="entry name" value="alpha/beta hydrolase"/>
    <property type="match status" value="1"/>
</dbReference>
<dbReference type="InterPro" id="IPR008979">
    <property type="entry name" value="Galactose-bd-like_sf"/>
</dbReference>
<name>A0ABU4F9N7_9ACTN</name>
<dbReference type="InterPro" id="IPR005674">
    <property type="entry name" value="CocE/Ser_esterase"/>
</dbReference>
<dbReference type="InterPro" id="IPR013736">
    <property type="entry name" value="Xaa-Pro_dipept_C"/>
</dbReference>
<evidence type="ECO:0000259" key="2">
    <source>
        <dbReference type="SMART" id="SM00939"/>
    </source>
</evidence>
<dbReference type="Pfam" id="PF02129">
    <property type="entry name" value="Peptidase_S15"/>
    <property type="match status" value="1"/>
</dbReference>
<dbReference type="SUPFAM" id="SSF53474">
    <property type="entry name" value="alpha/beta-Hydrolases"/>
    <property type="match status" value="1"/>
</dbReference>
<dbReference type="Gene3D" id="1.10.3020.10">
    <property type="entry name" value="alpha-amino acid ester hydrolase ( Helical cap domain)"/>
    <property type="match status" value="1"/>
</dbReference>
<dbReference type="NCBIfam" id="TIGR00976">
    <property type="entry name" value="CocE_NonD"/>
    <property type="match status" value="1"/>
</dbReference>
<dbReference type="Pfam" id="PF08530">
    <property type="entry name" value="PepX_C"/>
    <property type="match status" value="1"/>
</dbReference>
<keyword evidence="1 3" id="KW-0378">Hydrolase</keyword>
<keyword evidence="4" id="KW-1185">Reference proteome</keyword>
<dbReference type="SUPFAM" id="SSF49785">
    <property type="entry name" value="Galactose-binding domain-like"/>
    <property type="match status" value="1"/>
</dbReference>
<sequence>MRTLPLGQADVGLLGHRNSYFQDVLDHDGDGPFWQAADHVDKVADITVPASLVGGWYDLFLPNQLRDFQTLRRTAPDTPHRVTIGPWAHWAMAMDGLATREALEWGLALAKGEAPPERAPVRLFVMGEDKWRDFPTWPPPGYEPQRFHLQPGGTLATDLAADSPPDDYHYDPADPTPAVGGVRMWTLQKYGRVNNAKPEARPDVLTYTTPALDKDVEVVGEVSAEIFFRSSLPYADVFVRLCDVDGKGRSTNVCDGLISLTDADETTCATVQLWPTAYRFKRGHRIRVQVSSGAFPRFNRNPGTGEPRATAVTLRAATQQVFHDPEHPSAIVLPVRRAS</sequence>
<protein>
    <submittedName>
        <fullName evidence="3">CocE/NonD family hydrolase</fullName>
    </submittedName>
</protein>
<evidence type="ECO:0000256" key="1">
    <source>
        <dbReference type="ARBA" id="ARBA00022801"/>
    </source>
</evidence>
<organism evidence="3 4">
    <name type="scientific">Streptomyces prunicolor</name>
    <dbReference type="NCBI Taxonomy" id="67348"/>
    <lineage>
        <taxon>Bacteria</taxon>
        <taxon>Bacillati</taxon>
        <taxon>Actinomycetota</taxon>
        <taxon>Actinomycetes</taxon>
        <taxon>Kitasatosporales</taxon>
        <taxon>Streptomycetaceae</taxon>
        <taxon>Streptomyces</taxon>
    </lineage>
</organism>
<dbReference type="GO" id="GO:0016787">
    <property type="term" value="F:hydrolase activity"/>
    <property type="evidence" value="ECO:0007669"/>
    <property type="project" value="UniProtKB-KW"/>
</dbReference>
<feature type="domain" description="Xaa-Pro dipeptidyl-peptidase C-terminal" evidence="2">
    <location>
        <begin position="103"/>
        <end position="332"/>
    </location>
</feature>
<evidence type="ECO:0000313" key="4">
    <source>
        <dbReference type="Proteomes" id="UP001187346"/>
    </source>
</evidence>
<proteinExistence type="predicted"/>
<dbReference type="Proteomes" id="UP001187346">
    <property type="component" value="Unassembled WGS sequence"/>
</dbReference>
<accession>A0ABU4F9N7</accession>
<dbReference type="InterPro" id="IPR000383">
    <property type="entry name" value="Xaa-Pro-like_dom"/>
</dbReference>
<dbReference type="RefSeq" id="WP_317770692.1">
    <property type="nucleotide sequence ID" value="NZ_JAWMAJ010000020.1"/>
</dbReference>
<comment type="caution">
    <text evidence="3">The sequence shown here is derived from an EMBL/GenBank/DDBJ whole genome shotgun (WGS) entry which is preliminary data.</text>
</comment>
<dbReference type="Gene3D" id="2.60.120.260">
    <property type="entry name" value="Galactose-binding domain-like"/>
    <property type="match status" value="1"/>
</dbReference>
<gene>
    <name evidence="3" type="ORF">R5A26_08420</name>
</gene>